<gene>
    <name evidence="7" type="ORF">POL72_04560</name>
</gene>
<dbReference type="SUPFAM" id="SSF88946">
    <property type="entry name" value="Sigma2 domain of RNA polymerase sigma factors"/>
    <property type="match status" value="1"/>
</dbReference>
<evidence type="ECO:0000256" key="6">
    <source>
        <dbReference type="SAM" id="MobiDB-lite"/>
    </source>
</evidence>
<evidence type="ECO:0000256" key="3">
    <source>
        <dbReference type="ARBA" id="ARBA00023082"/>
    </source>
</evidence>
<feature type="compositionally biased region" description="Low complexity" evidence="6">
    <location>
        <begin position="235"/>
        <end position="248"/>
    </location>
</feature>
<evidence type="ECO:0000256" key="2">
    <source>
        <dbReference type="ARBA" id="ARBA00023015"/>
    </source>
</evidence>
<keyword evidence="3" id="KW-0731">Sigma factor</keyword>
<sequence length="248" mass="26809">MAPSSPLPAQPRTIDEDARRGSAGAAAPGPEAALIARAVAGEPAAVRALVDLLTPTIQERVMRPLLRRRRAAGHRDVRQEVEDLTQSVFLALFADRGRTLRQWDAGRGLPLASFVGLVAEREACSILRSRRRNPWTEQPTEDDALERVDGASVSPEPAAISRELLAAIARKLRDRLSERGVELFYLLLVDERSTEEACTITGMTADAVYAWRSRIARLVRQIAAELAAEAEPRGHGASPSAASPGGGR</sequence>
<keyword evidence="4" id="KW-0238">DNA-binding</keyword>
<dbReference type="InterPro" id="IPR013324">
    <property type="entry name" value="RNA_pol_sigma_r3/r4-like"/>
</dbReference>
<proteinExistence type="inferred from homology"/>
<dbReference type="PANTHER" id="PTHR43133:SF8">
    <property type="entry name" value="RNA POLYMERASE SIGMA FACTOR HI_1459-RELATED"/>
    <property type="match status" value="1"/>
</dbReference>
<dbReference type="SUPFAM" id="SSF88659">
    <property type="entry name" value="Sigma3 and sigma4 domains of RNA polymerase sigma factors"/>
    <property type="match status" value="1"/>
</dbReference>
<evidence type="ECO:0000256" key="1">
    <source>
        <dbReference type="ARBA" id="ARBA00010641"/>
    </source>
</evidence>
<comment type="caution">
    <text evidence="7">The sequence shown here is derived from an EMBL/GenBank/DDBJ whole genome shotgun (WGS) entry which is preliminary data.</text>
</comment>
<feature type="region of interest" description="Disordered" evidence="6">
    <location>
        <begin position="1"/>
        <end position="27"/>
    </location>
</feature>
<dbReference type="InterPro" id="IPR039425">
    <property type="entry name" value="RNA_pol_sigma-70-like"/>
</dbReference>
<evidence type="ECO:0000313" key="8">
    <source>
        <dbReference type="Proteomes" id="UP001217485"/>
    </source>
</evidence>
<dbReference type="EMBL" id="JAQNDK010000001">
    <property type="protein sequence ID" value="MDC0677000.1"/>
    <property type="molecule type" value="Genomic_DNA"/>
</dbReference>
<dbReference type="Proteomes" id="UP001217485">
    <property type="component" value="Unassembled WGS sequence"/>
</dbReference>
<evidence type="ECO:0000313" key="7">
    <source>
        <dbReference type="EMBL" id="MDC0677000.1"/>
    </source>
</evidence>
<accession>A0ABT5BS60</accession>
<comment type="similarity">
    <text evidence="1">Belongs to the sigma-70 factor family. ECF subfamily.</text>
</comment>
<reference evidence="7 8" key="1">
    <citation type="submission" date="2023-01" db="EMBL/GenBank/DDBJ databases">
        <title>Minimal conservation of predation-associated metabolite biosynthetic gene clusters underscores biosynthetic potential of Myxococcota including descriptions for ten novel species: Archangium lansinium sp. nov., Myxococcus landrumus sp. nov., Nannocystis bai.</title>
        <authorList>
            <person name="Ahearne A."/>
            <person name="Stevens C."/>
            <person name="Dowd S."/>
        </authorList>
    </citation>
    <scope>NUCLEOTIDE SEQUENCE [LARGE SCALE GENOMIC DNA]</scope>
    <source>
        <strain evidence="7 8">WIWO2</strain>
    </source>
</reference>
<evidence type="ECO:0000256" key="4">
    <source>
        <dbReference type="ARBA" id="ARBA00023125"/>
    </source>
</evidence>
<dbReference type="PANTHER" id="PTHR43133">
    <property type="entry name" value="RNA POLYMERASE ECF-TYPE SIGMA FACTO"/>
    <property type="match status" value="1"/>
</dbReference>
<name>A0ABT5BS60_9BACT</name>
<feature type="region of interest" description="Disordered" evidence="6">
    <location>
        <begin position="228"/>
        <end position="248"/>
    </location>
</feature>
<dbReference type="Gene3D" id="1.10.10.10">
    <property type="entry name" value="Winged helix-like DNA-binding domain superfamily/Winged helix DNA-binding domain"/>
    <property type="match status" value="1"/>
</dbReference>
<protein>
    <submittedName>
        <fullName evidence="7">Sigma-70 family RNA polymerase sigma factor</fullName>
    </submittedName>
</protein>
<keyword evidence="8" id="KW-1185">Reference proteome</keyword>
<feature type="region of interest" description="Disordered" evidence="6">
    <location>
        <begin position="133"/>
        <end position="152"/>
    </location>
</feature>
<keyword evidence="2" id="KW-0805">Transcription regulation</keyword>
<dbReference type="InterPro" id="IPR036388">
    <property type="entry name" value="WH-like_DNA-bd_sf"/>
</dbReference>
<dbReference type="InterPro" id="IPR013325">
    <property type="entry name" value="RNA_pol_sigma_r2"/>
</dbReference>
<dbReference type="RefSeq" id="WP_272093772.1">
    <property type="nucleotide sequence ID" value="NZ_JAQNDK010000001.1"/>
</dbReference>
<organism evidence="7 8">
    <name type="scientific">Sorangium atrum</name>
    <dbReference type="NCBI Taxonomy" id="2995308"/>
    <lineage>
        <taxon>Bacteria</taxon>
        <taxon>Pseudomonadati</taxon>
        <taxon>Myxococcota</taxon>
        <taxon>Polyangia</taxon>
        <taxon>Polyangiales</taxon>
        <taxon>Polyangiaceae</taxon>
        <taxon>Sorangium</taxon>
    </lineage>
</organism>
<evidence type="ECO:0000256" key="5">
    <source>
        <dbReference type="ARBA" id="ARBA00023163"/>
    </source>
</evidence>
<keyword evidence="5" id="KW-0804">Transcription</keyword>
<dbReference type="Gene3D" id="1.10.1740.10">
    <property type="match status" value="1"/>
</dbReference>